<gene>
    <name evidence="2" type="ORF">F8O01_08530</name>
</gene>
<dbReference type="Proteomes" id="UP000467240">
    <property type="component" value="Unassembled WGS sequence"/>
</dbReference>
<dbReference type="RefSeq" id="WP_158040445.1">
    <property type="nucleotide sequence ID" value="NZ_JACCFV010000001.1"/>
</dbReference>
<organism evidence="2 3">
    <name type="scientific">Pseudoclavibacter chungangensis</name>
    <dbReference type="NCBI Taxonomy" id="587635"/>
    <lineage>
        <taxon>Bacteria</taxon>
        <taxon>Bacillati</taxon>
        <taxon>Actinomycetota</taxon>
        <taxon>Actinomycetes</taxon>
        <taxon>Micrococcales</taxon>
        <taxon>Microbacteriaceae</taxon>
        <taxon>Pseudoclavibacter</taxon>
    </lineage>
</organism>
<dbReference type="EMBL" id="WBJZ01000009">
    <property type="protein sequence ID" value="KAB1657280.1"/>
    <property type="molecule type" value="Genomic_DNA"/>
</dbReference>
<dbReference type="PANTHER" id="PTHR20935">
    <property type="entry name" value="PHOSPHOGLYCERATE MUTASE-RELATED"/>
    <property type="match status" value="1"/>
</dbReference>
<dbReference type="CDD" id="cd07067">
    <property type="entry name" value="HP_PGM_like"/>
    <property type="match status" value="1"/>
</dbReference>
<dbReference type="InterPro" id="IPR013078">
    <property type="entry name" value="His_Pase_superF_clade-1"/>
</dbReference>
<dbReference type="InterPro" id="IPR029033">
    <property type="entry name" value="His_PPase_superfam"/>
</dbReference>
<dbReference type="Gene3D" id="3.40.50.1240">
    <property type="entry name" value="Phosphoglycerate mutase-like"/>
    <property type="match status" value="1"/>
</dbReference>
<keyword evidence="3" id="KW-1185">Reference proteome</keyword>
<evidence type="ECO:0000313" key="2">
    <source>
        <dbReference type="EMBL" id="KAB1657280.1"/>
    </source>
</evidence>
<dbReference type="GO" id="GO:0016787">
    <property type="term" value="F:hydrolase activity"/>
    <property type="evidence" value="ECO:0007669"/>
    <property type="project" value="UniProtKB-KW"/>
</dbReference>
<dbReference type="AlphaFoldDB" id="A0A7J5BSI6"/>
<dbReference type="Pfam" id="PF00300">
    <property type="entry name" value="His_Phos_1"/>
    <property type="match status" value="2"/>
</dbReference>
<proteinExistence type="predicted"/>
<accession>A0A7J5BSI6</accession>
<dbReference type="OrthoDB" id="9800841at2"/>
<dbReference type="PANTHER" id="PTHR20935:SF0">
    <property type="entry name" value="SERINE_THREONINE-PROTEIN PHOSPHATASE PGAM5, MITOCHONDRIAL"/>
    <property type="match status" value="1"/>
</dbReference>
<dbReference type="SMART" id="SM00855">
    <property type="entry name" value="PGAM"/>
    <property type="match status" value="1"/>
</dbReference>
<reference evidence="2 3" key="1">
    <citation type="submission" date="2019-09" db="EMBL/GenBank/DDBJ databases">
        <title>Phylogeny of genus Pseudoclavibacter and closely related genus.</title>
        <authorList>
            <person name="Li Y."/>
        </authorList>
    </citation>
    <scope>NUCLEOTIDE SEQUENCE [LARGE SCALE GENOMIC DNA]</scope>
    <source>
        <strain evidence="2 3">DSM 23821</strain>
    </source>
</reference>
<protein>
    <submittedName>
        <fullName evidence="2">Histidine phosphatase family protein</fullName>
    </submittedName>
</protein>
<keyword evidence="1" id="KW-0378">Hydrolase</keyword>
<name>A0A7J5BSI6_9MICO</name>
<comment type="caution">
    <text evidence="2">The sequence shown here is derived from an EMBL/GenBank/DDBJ whole genome shotgun (WGS) entry which is preliminary data.</text>
</comment>
<dbReference type="SUPFAM" id="SSF53254">
    <property type="entry name" value="Phosphoglycerate mutase-like"/>
    <property type="match status" value="1"/>
</dbReference>
<sequence>MSHYVYLVRHGEQQDAEHGIVDGHLSDRGRAQAHLIGRRLAEVPFDTARTSPLDRALETADVMGQYLQGPPVTESTLLFDCIPSGRTPDTPGWYDGYFAGIPQATIDAGQAQMEDATETFLTSTREDTHTLLVTHNFVIGWFVRHVLEAPTWRWLGLQQHNCGLTILRVRTAKPTELLVHNDASHLEPALRTGVGWDLPV</sequence>
<evidence type="ECO:0000313" key="3">
    <source>
        <dbReference type="Proteomes" id="UP000467240"/>
    </source>
</evidence>
<evidence type="ECO:0000256" key="1">
    <source>
        <dbReference type="ARBA" id="ARBA00022801"/>
    </source>
</evidence>
<dbReference type="InterPro" id="IPR051021">
    <property type="entry name" value="Mito_Ser/Thr_phosphatase"/>
</dbReference>